<proteinExistence type="inferred from homology"/>
<dbReference type="AlphaFoldDB" id="A0A653A205"/>
<evidence type="ECO:0000256" key="3">
    <source>
        <dbReference type="ARBA" id="ARBA00020042"/>
    </source>
</evidence>
<evidence type="ECO:0000256" key="5">
    <source>
        <dbReference type="ARBA" id="ARBA00022481"/>
    </source>
</evidence>
<comment type="subcellular location">
    <subcellularLocation>
        <location evidence="1">Cell inner membrane</location>
        <topology evidence="1">Single-pass membrane protein</topology>
    </subcellularLocation>
</comment>
<dbReference type="Pfam" id="PF07963">
    <property type="entry name" value="N_methyl"/>
    <property type="match status" value="1"/>
</dbReference>
<evidence type="ECO:0000256" key="10">
    <source>
        <dbReference type="SAM" id="MobiDB-lite"/>
    </source>
</evidence>
<dbReference type="GO" id="GO:0015628">
    <property type="term" value="P:protein secretion by the type II secretion system"/>
    <property type="evidence" value="ECO:0007669"/>
    <property type="project" value="InterPro"/>
</dbReference>
<keyword evidence="4" id="KW-1003">Cell membrane</keyword>
<evidence type="ECO:0000256" key="9">
    <source>
        <dbReference type="ARBA" id="ARBA00023136"/>
    </source>
</evidence>
<gene>
    <name evidence="13" type="primary">gspG</name>
    <name evidence="13" type="ORF">TRIP_B200118</name>
</gene>
<keyword evidence="7 11" id="KW-0812">Transmembrane</keyword>
<dbReference type="SUPFAM" id="SSF54523">
    <property type="entry name" value="Pili subunits"/>
    <property type="match status" value="1"/>
</dbReference>
<dbReference type="GO" id="GO:0005886">
    <property type="term" value="C:plasma membrane"/>
    <property type="evidence" value="ECO:0007669"/>
    <property type="project" value="UniProtKB-SubCell"/>
</dbReference>
<evidence type="ECO:0000256" key="6">
    <source>
        <dbReference type="ARBA" id="ARBA00022519"/>
    </source>
</evidence>
<dbReference type="InterPro" id="IPR010054">
    <property type="entry name" value="Type2_sec_GspG"/>
</dbReference>
<dbReference type="PANTHER" id="PTHR30093:SF45">
    <property type="entry name" value="TYPE II SECRETION SYSTEM CORE PROTEIN G"/>
    <property type="match status" value="1"/>
</dbReference>
<dbReference type="PROSITE" id="PS00409">
    <property type="entry name" value="PROKAR_NTER_METHYL"/>
    <property type="match status" value="1"/>
</dbReference>
<evidence type="ECO:0000256" key="2">
    <source>
        <dbReference type="ARBA" id="ARBA00009984"/>
    </source>
</evidence>
<evidence type="ECO:0000313" key="13">
    <source>
        <dbReference type="EMBL" id="VBB41978.1"/>
    </source>
</evidence>
<comment type="similarity">
    <text evidence="2">Belongs to the GSP G family.</text>
</comment>
<protein>
    <recommendedName>
        <fullName evidence="3">Type II secretion system core protein G</fullName>
    </recommendedName>
</protein>
<evidence type="ECO:0000259" key="12">
    <source>
        <dbReference type="Pfam" id="PF08334"/>
    </source>
</evidence>
<keyword evidence="6" id="KW-0997">Cell inner membrane</keyword>
<evidence type="ECO:0000256" key="1">
    <source>
        <dbReference type="ARBA" id="ARBA00004377"/>
    </source>
</evidence>
<dbReference type="GO" id="GO:0015627">
    <property type="term" value="C:type II protein secretion system complex"/>
    <property type="evidence" value="ECO:0007669"/>
    <property type="project" value="InterPro"/>
</dbReference>
<accession>A0A653A205</accession>
<feature type="domain" description="Type II secretion system protein GspG C-terminal" evidence="12">
    <location>
        <begin position="33"/>
        <end position="139"/>
    </location>
</feature>
<dbReference type="InterPro" id="IPR012902">
    <property type="entry name" value="N_methyl_site"/>
</dbReference>
<reference evidence="13" key="1">
    <citation type="submission" date="2018-07" db="EMBL/GenBank/DDBJ databases">
        <authorList>
            <consortium name="Genoscope - CEA"/>
            <person name="William W."/>
        </authorList>
    </citation>
    <scope>NUCLEOTIDE SEQUENCE</scope>
    <source>
        <strain evidence="13">IK1</strain>
    </source>
</reference>
<dbReference type="Pfam" id="PF08334">
    <property type="entry name" value="T2SSG"/>
    <property type="match status" value="1"/>
</dbReference>
<evidence type="ECO:0000256" key="4">
    <source>
        <dbReference type="ARBA" id="ARBA00022475"/>
    </source>
</evidence>
<dbReference type="Gene3D" id="3.30.700.10">
    <property type="entry name" value="Glycoprotein, Type 4 Pilin"/>
    <property type="match status" value="1"/>
</dbReference>
<evidence type="ECO:0000256" key="11">
    <source>
        <dbReference type="SAM" id="Phobius"/>
    </source>
</evidence>
<dbReference type="PRINTS" id="PR00813">
    <property type="entry name" value="BCTERIALGSPG"/>
</dbReference>
<dbReference type="NCBIfam" id="TIGR01710">
    <property type="entry name" value="typeII_sec_gspG"/>
    <property type="match status" value="1"/>
</dbReference>
<evidence type="ECO:0000256" key="7">
    <source>
        <dbReference type="ARBA" id="ARBA00022692"/>
    </source>
</evidence>
<dbReference type="NCBIfam" id="TIGR02532">
    <property type="entry name" value="IV_pilin_GFxxxE"/>
    <property type="match status" value="1"/>
</dbReference>
<keyword evidence="5" id="KW-0488">Methylation</keyword>
<feature type="region of interest" description="Disordered" evidence="10">
    <location>
        <begin position="116"/>
        <end position="137"/>
    </location>
</feature>
<dbReference type="PANTHER" id="PTHR30093">
    <property type="entry name" value="GENERAL SECRETION PATHWAY PROTEIN G"/>
    <property type="match status" value="1"/>
</dbReference>
<dbReference type="EMBL" id="UPXX01000013">
    <property type="protein sequence ID" value="VBB41978.1"/>
    <property type="molecule type" value="Genomic_DNA"/>
</dbReference>
<dbReference type="InterPro" id="IPR000983">
    <property type="entry name" value="Bac_GSPG_pilin"/>
</dbReference>
<dbReference type="InterPro" id="IPR045584">
    <property type="entry name" value="Pilin-like"/>
</dbReference>
<dbReference type="InterPro" id="IPR013545">
    <property type="entry name" value="T2SS_protein-GspG_C"/>
</dbReference>
<organism evidence="13">
    <name type="scientific">Uncultured Desulfatiglans sp</name>
    <dbReference type="NCBI Taxonomy" id="1748965"/>
    <lineage>
        <taxon>Bacteria</taxon>
        <taxon>Pseudomonadati</taxon>
        <taxon>Thermodesulfobacteriota</taxon>
        <taxon>Desulfobacteria</taxon>
        <taxon>Desulfatiglandales</taxon>
        <taxon>Desulfatiglandaceae</taxon>
        <taxon>Desulfatiglans</taxon>
        <taxon>environmental samples</taxon>
    </lineage>
</organism>
<name>A0A653A205_UNCDX</name>
<keyword evidence="9 11" id="KW-0472">Membrane</keyword>
<evidence type="ECO:0000256" key="8">
    <source>
        <dbReference type="ARBA" id="ARBA00022989"/>
    </source>
</evidence>
<keyword evidence="8 11" id="KW-1133">Transmembrane helix</keyword>
<feature type="transmembrane region" description="Helical" evidence="11">
    <location>
        <begin position="12"/>
        <end position="35"/>
    </location>
</feature>
<sequence>MRDRCRRQQGFTLIELLIVMVIIGLLAALVGPRMFGKVDESRQRSAKAQISLFETALDTYRLDTGKYPTTDEGLEALRTKPSGVERWDGPYLNKEVPKDPWGNEYVYQSPGEHGDYDLKSYGADGSPGGEGSDMDIVNWKDIG</sequence>